<feature type="domain" description="Transposase-associated" evidence="2">
    <location>
        <begin position="8"/>
        <end position="86"/>
    </location>
</feature>
<dbReference type="InterPro" id="IPR004242">
    <property type="entry name" value="Transposase_21"/>
</dbReference>
<gene>
    <name evidence="4" type="ordered locus">LOC_Os11g20590</name>
</gene>
<accession>Q2R6B9</accession>
<dbReference type="EMBL" id="AC137922">
    <property type="protein sequence ID" value="AAX96104.1"/>
    <property type="molecule type" value="Genomic_DNA"/>
</dbReference>
<dbReference type="InterPro" id="IPR025452">
    <property type="entry name" value="DUF4218"/>
</dbReference>
<sequence>MDQSTIDRSWMYAKNLKRHSTEYRNGVIKFMNAAEEDRIRRNSDYMCCPCADCKNENMFDSGEDVHGHLIQREFMEGYTCWVKYGEQESGSGAAADRSGAHNQEDENEHEMFIPSPLGGEMVDVDHDLLQDMLRDVEDPAQNERDGMKFSRLVSDSETPLYAGCKAKHTKLSVTLDLMKLKVSSGWTDKSFTDLLGILKAMLPVENTLPETTYEAKQVRRIHACPNDCILYHKQYADLDACPICKASRYKRKKSADEGNKSKRGGPAKVVWYLPIIDRFKRIFANPNEAKLVRWHATERRNDGMLRHPADSIEWRNIDRKHKDFAADPRNMRICLCTDGMNPFGDMSSTHSTWPVLIANYNLPPWLCFKRKYIMLCLLIQGPRQPGNDIDDLEILWKEGVETWDAYGQENFKLRVLLFCTINNYLALGNLSGQTIKGKKACSDCKEHTRSRWLKKSRKMVYMGHRRWLPLRHTFRRKKKIFNGKRELQPAPKDLSADEVHNMVKDISNEFGKKRKRSKTKEKGMWKKKSIFWRLPYWKDLDVRHCIDLMHVEKNVCESLVGLMLNIPGKTKDGLNARLDLQDMNIRSEFQPIQDAETGKVYLPPACHTLSKDEKIAMLSCLKDIKVPSGYSARISKYMGVLKSYVRNRAKPEGSIIEGYTTEVAIEFCVNYMSDADPIGVPASRHEGRLSGVGTIGRKRIKPDQASYAQAHYAVLQHMTEVGPYFEEHLAKIRDENLGPSDAWINREHNSRFNEWFKNRVTMSTVVPNETVQLLGMGPSWTIDTWQGYDINGYTFYTVKQDDKCTVQNSGVRIDAFQDQVGSNTYYGRIEEIWELNYVKFKVPLFRYRWVNLRTGVKADKEGFTLVDLSKVEQIFYIKDPSNKKMHIVRDGKRRIVAVDNIVDEEEYNHNLHVRPHIDLDDDPQEPVAYARSDHTEGITL</sequence>
<reference evidence="5" key="1">
    <citation type="journal article" date="2005" name="Nature">
        <title>The map-based sequence of the rice genome.</title>
        <authorList>
            <consortium name="International rice genome sequencing project (IRGSP)"/>
            <person name="Matsumoto T."/>
            <person name="Wu J."/>
            <person name="Kanamori H."/>
            <person name="Katayose Y."/>
            <person name="Fujisawa M."/>
            <person name="Namiki N."/>
            <person name="Mizuno H."/>
            <person name="Yamamoto K."/>
            <person name="Antonio B.A."/>
            <person name="Baba T."/>
            <person name="Sakata K."/>
            <person name="Nagamura Y."/>
            <person name="Aoki H."/>
            <person name="Arikawa K."/>
            <person name="Arita K."/>
            <person name="Bito T."/>
            <person name="Chiden Y."/>
            <person name="Fujitsuka N."/>
            <person name="Fukunaka R."/>
            <person name="Hamada M."/>
            <person name="Harada C."/>
            <person name="Hayashi A."/>
            <person name="Hijishita S."/>
            <person name="Honda M."/>
            <person name="Hosokawa S."/>
            <person name="Ichikawa Y."/>
            <person name="Idonuma A."/>
            <person name="Iijima M."/>
            <person name="Ikeda M."/>
            <person name="Ikeno M."/>
            <person name="Ito K."/>
            <person name="Ito S."/>
            <person name="Ito T."/>
            <person name="Ito Y."/>
            <person name="Ito Y."/>
            <person name="Iwabuchi A."/>
            <person name="Kamiya K."/>
            <person name="Karasawa W."/>
            <person name="Kurita K."/>
            <person name="Katagiri S."/>
            <person name="Kikuta A."/>
            <person name="Kobayashi H."/>
            <person name="Kobayashi N."/>
            <person name="Machita K."/>
            <person name="Maehara T."/>
            <person name="Masukawa M."/>
            <person name="Mizubayashi T."/>
            <person name="Mukai Y."/>
            <person name="Nagasaki H."/>
            <person name="Nagata Y."/>
            <person name="Naito S."/>
            <person name="Nakashima M."/>
            <person name="Nakama Y."/>
            <person name="Nakamichi Y."/>
            <person name="Nakamura M."/>
            <person name="Meguro A."/>
            <person name="Negishi M."/>
            <person name="Ohta I."/>
            <person name="Ohta T."/>
            <person name="Okamoto M."/>
            <person name="Ono N."/>
            <person name="Saji S."/>
            <person name="Sakaguchi M."/>
            <person name="Sakai K."/>
            <person name="Shibata M."/>
            <person name="Shimokawa T."/>
            <person name="Song J."/>
            <person name="Takazaki Y."/>
            <person name="Terasawa K."/>
            <person name="Tsugane M."/>
            <person name="Tsuji K."/>
            <person name="Ueda S."/>
            <person name="Waki K."/>
            <person name="Yamagata H."/>
            <person name="Yamamoto M."/>
            <person name="Yamamoto S."/>
            <person name="Yamane H."/>
            <person name="Yoshiki S."/>
            <person name="Yoshihara R."/>
            <person name="Yukawa K."/>
            <person name="Zhong H."/>
            <person name="Yano M."/>
            <person name="Yuan Q."/>
            <person name="Ouyang S."/>
            <person name="Liu J."/>
            <person name="Jones K.M."/>
            <person name="Gansberger K."/>
            <person name="Moffat K."/>
            <person name="Hill J."/>
            <person name="Bera J."/>
            <person name="Fadrosh D."/>
            <person name="Jin S."/>
            <person name="Johri S."/>
            <person name="Kim M."/>
            <person name="Overton L."/>
            <person name="Reardon M."/>
            <person name="Tsitrin T."/>
            <person name="Vuong H."/>
            <person name="Weaver B."/>
            <person name="Ciecko A."/>
            <person name="Tallon L."/>
            <person name="Jackson J."/>
            <person name="Pai G."/>
            <person name="Aken S.V."/>
            <person name="Utterback T."/>
            <person name="Reidmuller S."/>
            <person name="Feldblyum T."/>
            <person name="Hsiao J."/>
            <person name="Zismann V."/>
            <person name="Iobst S."/>
            <person name="de Vazeille A.R."/>
            <person name="Buell C.R."/>
            <person name="Ying K."/>
            <person name="Li Y."/>
            <person name="Lu T."/>
            <person name="Huang Y."/>
            <person name="Zhao Q."/>
            <person name="Feng Q."/>
            <person name="Zhang L."/>
            <person name="Zhu J."/>
            <person name="Weng Q."/>
            <person name="Mu J."/>
            <person name="Lu Y."/>
            <person name="Fan D."/>
            <person name="Liu Y."/>
            <person name="Guan J."/>
            <person name="Zhang Y."/>
            <person name="Yu S."/>
            <person name="Liu X."/>
            <person name="Zhang Y."/>
            <person name="Hong G."/>
            <person name="Han B."/>
            <person name="Choisne N."/>
            <person name="Demange N."/>
            <person name="Orjeda G."/>
            <person name="Samain S."/>
            <person name="Cattolico L."/>
            <person name="Pelletier E."/>
            <person name="Couloux A."/>
            <person name="Segurens B."/>
            <person name="Wincker P."/>
            <person name="D'Hont A."/>
            <person name="Scarpelli C."/>
            <person name="Weissenbach J."/>
            <person name="Salanoubat M."/>
            <person name="Quetier F."/>
            <person name="Yu Y."/>
            <person name="Kim H.R."/>
            <person name="Rambo T."/>
            <person name="Currie J."/>
            <person name="Collura K."/>
            <person name="Luo M."/>
            <person name="Yang T."/>
            <person name="Ammiraju J.S.S."/>
            <person name="Engler F."/>
            <person name="Soderlund C."/>
            <person name="Wing R.A."/>
            <person name="Palmer L.E."/>
            <person name="de la Bastide M."/>
            <person name="Spiegel L."/>
            <person name="Nascimento L."/>
            <person name="Zutavern T."/>
            <person name="O'Shaughnessy A."/>
            <person name="Dike S."/>
            <person name="Dedhia N."/>
            <person name="Preston R."/>
            <person name="Balija V."/>
            <person name="McCombie W.R."/>
            <person name="Chow T."/>
            <person name="Chen H."/>
            <person name="Chung M."/>
            <person name="Chen C."/>
            <person name="Shaw J."/>
            <person name="Wu H."/>
            <person name="Hsiao K."/>
            <person name="Chao Y."/>
            <person name="Chu M."/>
            <person name="Cheng C."/>
            <person name="Hour A."/>
            <person name="Lee P."/>
            <person name="Lin S."/>
            <person name="Lin Y."/>
            <person name="Liou J."/>
            <person name="Liu S."/>
            <person name="Hsing Y."/>
            <person name="Raghuvanshi S."/>
            <person name="Mohanty A."/>
            <person name="Bharti A.K."/>
            <person name="Gaur A."/>
            <person name="Gupta V."/>
            <person name="Kumar D."/>
            <person name="Ravi V."/>
            <person name="Vij S."/>
            <person name="Kapur A."/>
            <person name="Khurana P."/>
            <person name="Khurana P."/>
            <person name="Khurana J.P."/>
            <person name="Tyagi A.K."/>
            <person name="Gaikwad K."/>
            <person name="Singh A."/>
            <person name="Dalal V."/>
            <person name="Srivastava S."/>
            <person name="Dixit A."/>
            <person name="Pal A.K."/>
            <person name="Ghazi I.A."/>
            <person name="Yadav M."/>
            <person name="Pandit A."/>
            <person name="Bhargava A."/>
            <person name="Sureshbabu K."/>
            <person name="Batra K."/>
            <person name="Sharma T.R."/>
            <person name="Mohapatra T."/>
            <person name="Singh N.K."/>
            <person name="Messing J."/>
            <person name="Nelson A.B."/>
            <person name="Fuks G."/>
            <person name="Kavchok S."/>
            <person name="Keizer G."/>
            <person name="Linton E."/>
            <person name="Llaca V."/>
            <person name="Song R."/>
            <person name="Tanyolac B."/>
            <person name="Young S."/>
            <person name="Ho-Il K."/>
            <person name="Hahn J.H."/>
            <person name="Sangsakoo G."/>
            <person name="Vanavichit A."/>
            <person name="de Mattos Luiz.A.T."/>
            <person name="Zimmer P.D."/>
            <person name="Malone G."/>
            <person name="Dellagostin O."/>
            <person name="de Oliveira A.C."/>
            <person name="Bevan M."/>
            <person name="Bancroft I."/>
            <person name="Minx P."/>
            <person name="Cordum H."/>
            <person name="Wilson R."/>
            <person name="Cheng Z."/>
            <person name="Jin W."/>
            <person name="Jiang J."/>
            <person name="Leong S.A."/>
            <person name="Iwama H."/>
            <person name="Gojobori T."/>
            <person name="Itoh T."/>
            <person name="Niimura Y."/>
            <person name="Fujii Y."/>
            <person name="Habara T."/>
            <person name="Sakai H."/>
            <person name="Sato Y."/>
            <person name="Wilson G."/>
            <person name="Kumar K."/>
            <person name="McCouch S."/>
            <person name="Juretic N."/>
            <person name="Hoen D."/>
            <person name="Wright S."/>
            <person name="Bruskiewich R."/>
            <person name="Bureau T."/>
            <person name="Miyao A."/>
            <person name="Hirochika H."/>
            <person name="Nishikawa T."/>
            <person name="Kadowaki K."/>
            <person name="Sugiura M."/>
            <person name="Burr B."/>
            <person name="Sasaki T."/>
        </authorList>
    </citation>
    <scope>NUCLEOTIDE SEQUENCE [LARGE SCALE GENOMIC DNA]</scope>
    <source>
        <strain evidence="5">cv. Nipponbare</strain>
    </source>
</reference>
<dbReference type="PANTHER" id="PTHR10775:SF179">
    <property type="entry name" value="TRANSPOSON, EN_SPM-LIKE, TRANSPOSASE-ASSOCIATED DOMAIN PROTEIN"/>
    <property type="match status" value="1"/>
</dbReference>
<evidence type="ECO:0000313" key="5">
    <source>
        <dbReference type="Proteomes" id="UP000000763"/>
    </source>
</evidence>
<dbReference type="Pfam" id="PF13963">
    <property type="entry name" value="Transpos_assoc"/>
    <property type="match status" value="1"/>
</dbReference>
<dbReference type="Pfam" id="PF13960">
    <property type="entry name" value="DUF4218"/>
    <property type="match status" value="1"/>
</dbReference>
<evidence type="ECO:0000313" key="3">
    <source>
        <dbReference type="EMBL" id="AAX95379.1"/>
    </source>
</evidence>
<reference evidence="4" key="2">
    <citation type="submission" date="2005-04" db="EMBL/GenBank/DDBJ databases">
        <authorList>
            <person name="Buell R."/>
        </authorList>
    </citation>
    <scope>NUCLEOTIDE SEQUENCE</scope>
</reference>
<evidence type="ECO:0000313" key="4">
    <source>
        <dbReference type="EMBL" id="AAX96104.1"/>
    </source>
</evidence>
<dbReference type="AlphaFoldDB" id="Q2R6B9"/>
<organism evidence="4 5">
    <name type="scientific">Oryza sativa subsp. japonica</name>
    <name type="common">Rice</name>
    <dbReference type="NCBI Taxonomy" id="39947"/>
    <lineage>
        <taxon>Eukaryota</taxon>
        <taxon>Viridiplantae</taxon>
        <taxon>Streptophyta</taxon>
        <taxon>Embryophyta</taxon>
        <taxon>Tracheophyta</taxon>
        <taxon>Spermatophyta</taxon>
        <taxon>Magnoliopsida</taxon>
        <taxon>Liliopsida</taxon>
        <taxon>Poales</taxon>
        <taxon>Poaceae</taxon>
        <taxon>BOP clade</taxon>
        <taxon>Oryzoideae</taxon>
        <taxon>Oryzeae</taxon>
        <taxon>Oryzinae</taxon>
        <taxon>Oryza</taxon>
        <taxon>Oryza sativa</taxon>
    </lineage>
</organism>
<dbReference type="Proteomes" id="UP000000763">
    <property type="component" value="Chromosome 11"/>
</dbReference>
<reference evidence="5" key="4">
    <citation type="journal article" date="2008" name="Nucleic Acids Res.">
        <title>The rice annotation project database (RAP-DB): 2008 update.</title>
        <authorList>
            <consortium name="The rice annotation project (RAP)"/>
        </authorList>
    </citation>
    <scope>GENOME REANNOTATION</scope>
    <source>
        <strain evidence="5">cv. Nipponbare</strain>
    </source>
</reference>
<protein>
    <submittedName>
        <fullName evidence="3">Transposase family tnp2, putative</fullName>
    </submittedName>
    <submittedName>
        <fullName evidence="4">Transposon protein, putative, CACTA, En/Spm sub-class</fullName>
    </submittedName>
</protein>
<name>Q2R6B9_ORYSJ</name>
<dbReference type="PANTHER" id="PTHR10775">
    <property type="entry name" value="OS08G0208400 PROTEIN"/>
    <property type="match status" value="1"/>
</dbReference>
<proteinExistence type="predicted"/>
<feature type="domain" description="DUF4218" evidence="1">
    <location>
        <begin position="635"/>
        <end position="676"/>
    </location>
</feature>
<dbReference type="InterPro" id="IPR029480">
    <property type="entry name" value="Transpos_assoc"/>
</dbReference>
<evidence type="ECO:0000259" key="1">
    <source>
        <dbReference type="Pfam" id="PF13960"/>
    </source>
</evidence>
<dbReference type="EMBL" id="AC135558">
    <property type="protein sequence ID" value="AAX95379.1"/>
    <property type="molecule type" value="Genomic_DNA"/>
</dbReference>
<dbReference type="Pfam" id="PF02992">
    <property type="entry name" value="Transposase_21"/>
    <property type="match status" value="1"/>
</dbReference>
<reference evidence="4" key="3">
    <citation type="submission" date="2006-11" db="EMBL/GenBank/DDBJ databases">
        <title>.</title>
        <authorList>
            <person name="Buell C."/>
            <person name="Yuan Q."/>
            <person name="Ouyang S."/>
            <person name="Liu J."/>
            <person name="Wang A."/>
            <person name="Maiti R."/>
            <person name="Lin H."/>
            <person name="Zhu W."/>
            <person name="Hamilton J."/>
            <person name="Jones K."/>
            <person name="Tallon L."/>
            <person name="Feldblyum T."/>
            <person name="Tsitrin T."/>
            <person name="Bera J."/>
            <person name="Kim M."/>
            <person name="Jin S."/>
            <person name="Fadrosh D."/>
            <person name="Vuong H."/>
            <person name="Overton II L."/>
            <person name="Reardon M."/>
            <person name="Weaver B."/>
            <person name="Johri S."/>
            <person name="Lewis M."/>
            <person name="Utterback T."/>
            <person name="Van Aken S."/>
            <person name="Wortman J."/>
            <person name="Haas B."/>
            <person name="Koo H."/>
            <person name="Zismann V."/>
            <person name="Hsiao J."/>
            <person name="Iobst S."/>
            <person name="de Vazeilles A."/>
            <person name="White O."/>
            <person name="Salzberg S."/>
            <person name="Fraser C."/>
        </authorList>
    </citation>
    <scope>NUCLEOTIDE SEQUENCE</scope>
</reference>
<evidence type="ECO:0000259" key="2">
    <source>
        <dbReference type="Pfam" id="PF13963"/>
    </source>
</evidence>